<organism evidence="1">
    <name type="scientific">marine sediment metagenome</name>
    <dbReference type="NCBI Taxonomy" id="412755"/>
    <lineage>
        <taxon>unclassified sequences</taxon>
        <taxon>metagenomes</taxon>
        <taxon>ecological metagenomes</taxon>
    </lineage>
</organism>
<protein>
    <submittedName>
        <fullName evidence="1">Uncharacterized protein</fullName>
    </submittedName>
</protein>
<proteinExistence type="predicted"/>
<gene>
    <name evidence="1" type="ORF">LCGC14_1981300</name>
</gene>
<reference evidence="1" key="1">
    <citation type="journal article" date="2015" name="Nature">
        <title>Complex archaea that bridge the gap between prokaryotes and eukaryotes.</title>
        <authorList>
            <person name="Spang A."/>
            <person name="Saw J.H."/>
            <person name="Jorgensen S.L."/>
            <person name="Zaremba-Niedzwiedzka K."/>
            <person name="Martijn J."/>
            <person name="Lind A.E."/>
            <person name="van Eijk R."/>
            <person name="Schleper C."/>
            <person name="Guy L."/>
            <person name="Ettema T.J."/>
        </authorList>
    </citation>
    <scope>NUCLEOTIDE SEQUENCE</scope>
</reference>
<dbReference type="AlphaFoldDB" id="A0A0F9F8V1"/>
<sequence length="109" mass="12598">MKYKERPSAIEATQWFKNGDHPKDDRETFTGSDGKPFLGEGKVVRYYRDPDVDGQTKCENCGSIMHNHGWIDQVNDLVVCPGDFVVSIMFGRYRVEKPNIFDITYEKCE</sequence>
<dbReference type="EMBL" id="LAZR01022176">
    <property type="protein sequence ID" value="KKL82789.1"/>
    <property type="molecule type" value="Genomic_DNA"/>
</dbReference>
<evidence type="ECO:0000313" key="1">
    <source>
        <dbReference type="EMBL" id="KKL82789.1"/>
    </source>
</evidence>
<comment type="caution">
    <text evidence="1">The sequence shown here is derived from an EMBL/GenBank/DDBJ whole genome shotgun (WGS) entry which is preliminary data.</text>
</comment>
<accession>A0A0F9F8V1</accession>
<name>A0A0F9F8V1_9ZZZZ</name>